<name>A0AAQ4FC53_AMBAM</name>
<gene>
    <name evidence="1" type="ORF">V5799_009230</name>
</gene>
<evidence type="ECO:0000313" key="1">
    <source>
        <dbReference type="EMBL" id="KAK8784403.1"/>
    </source>
</evidence>
<organism evidence="1 2">
    <name type="scientific">Amblyomma americanum</name>
    <name type="common">Lone star tick</name>
    <dbReference type="NCBI Taxonomy" id="6943"/>
    <lineage>
        <taxon>Eukaryota</taxon>
        <taxon>Metazoa</taxon>
        <taxon>Ecdysozoa</taxon>
        <taxon>Arthropoda</taxon>
        <taxon>Chelicerata</taxon>
        <taxon>Arachnida</taxon>
        <taxon>Acari</taxon>
        <taxon>Parasitiformes</taxon>
        <taxon>Ixodida</taxon>
        <taxon>Ixodoidea</taxon>
        <taxon>Ixodidae</taxon>
        <taxon>Amblyomminae</taxon>
        <taxon>Amblyomma</taxon>
    </lineage>
</organism>
<dbReference type="AlphaFoldDB" id="A0AAQ4FC53"/>
<dbReference type="EMBL" id="JARKHS020004593">
    <property type="protein sequence ID" value="KAK8784403.1"/>
    <property type="molecule type" value="Genomic_DNA"/>
</dbReference>
<evidence type="ECO:0000313" key="2">
    <source>
        <dbReference type="Proteomes" id="UP001321473"/>
    </source>
</evidence>
<protein>
    <submittedName>
        <fullName evidence="1">Uncharacterized protein</fullName>
    </submittedName>
</protein>
<dbReference type="Proteomes" id="UP001321473">
    <property type="component" value="Unassembled WGS sequence"/>
</dbReference>
<reference evidence="1 2" key="1">
    <citation type="journal article" date="2023" name="Arcadia Sci">
        <title>De novo assembly of a long-read Amblyomma americanum tick genome.</title>
        <authorList>
            <person name="Chou S."/>
            <person name="Poskanzer K.E."/>
            <person name="Rollins M."/>
            <person name="Thuy-Boun P.S."/>
        </authorList>
    </citation>
    <scope>NUCLEOTIDE SEQUENCE [LARGE SCALE GENOMIC DNA]</scope>
    <source>
        <strain evidence="1">F_SG_1</strain>
        <tissue evidence="1">Salivary glands</tissue>
    </source>
</reference>
<sequence>MKASLKSSKAAHYNKEWLYDCLLKKKSSAVYTFLHENEYLPLPYPRTINDCMRNLNDDFGFDANLFIVLKEKLQAVPDRERRVISGNIVHLKQPAEGWKVFAAERPRSVPLSLFCLAALEGSAGWAPRCAQAYKGAYLVQCVPEDECEACCPGKEDILHPNGYYVKDASSALLKVLVIFFSICTFLT</sequence>
<comment type="caution">
    <text evidence="1">The sequence shown here is derived from an EMBL/GenBank/DDBJ whole genome shotgun (WGS) entry which is preliminary data.</text>
</comment>
<proteinExistence type="predicted"/>
<accession>A0AAQ4FC53</accession>
<keyword evidence="2" id="KW-1185">Reference proteome</keyword>